<accession>A0A8S5LPD1</accession>
<feature type="domain" description="Zinc finger Ogr/Delta-type" evidence="1">
    <location>
        <begin position="20"/>
        <end position="65"/>
    </location>
</feature>
<evidence type="ECO:0000259" key="1">
    <source>
        <dbReference type="Pfam" id="PF04606"/>
    </source>
</evidence>
<reference evidence="2" key="1">
    <citation type="journal article" date="2021" name="Proc. Natl. Acad. Sci. U.S.A.">
        <title>A Catalog of Tens of Thousands of Viruses from Human Metagenomes Reveals Hidden Associations with Chronic Diseases.</title>
        <authorList>
            <person name="Tisza M.J."/>
            <person name="Buck C.B."/>
        </authorList>
    </citation>
    <scope>NUCLEOTIDE SEQUENCE</scope>
    <source>
        <strain evidence="2">Cti9m5</strain>
    </source>
</reference>
<protein>
    <submittedName>
        <fullName evidence="2">Ogr/Delta-like zinc finger protein</fullName>
    </submittedName>
</protein>
<dbReference type="InterPro" id="IPR007684">
    <property type="entry name" value="Znf_Ogr/Delta"/>
</dbReference>
<proteinExistence type="predicted"/>
<sequence length="96" mass="10893">MALKNRNKGTAGNFRAVVVCPNCGTRCLIESSHSISPRTREFRVQCQNMRCGWTGVATMEIIRTLSPPPRHNTLNVLPPEVEAEYFERAESDERLF</sequence>
<evidence type="ECO:0000313" key="2">
    <source>
        <dbReference type="EMBL" id="DAD71699.1"/>
    </source>
</evidence>
<dbReference type="EMBL" id="BK015886">
    <property type="protein sequence ID" value="DAD71699.1"/>
    <property type="molecule type" value="Genomic_DNA"/>
</dbReference>
<dbReference type="Pfam" id="PF04606">
    <property type="entry name" value="Ogr_Delta"/>
    <property type="match status" value="1"/>
</dbReference>
<name>A0A8S5LPD1_9CAUD</name>
<organism evidence="2">
    <name type="scientific">Myoviridae sp. cti9m5</name>
    <dbReference type="NCBI Taxonomy" id="2827613"/>
    <lineage>
        <taxon>Viruses</taxon>
        <taxon>Duplodnaviria</taxon>
        <taxon>Heunggongvirae</taxon>
        <taxon>Uroviricota</taxon>
        <taxon>Caudoviricetes</taxon>
    </lineage>
</organism>